<evidence type="ECO:0000313" key="1">
    <source>
        <dbReference type="EMBL" id="SMD07378.1"/>
    </source>
</evidence>
<sequence length="186" mass="19494">MRIALISATTTAIEPAVSALAEEFPEADPWNILDDKLLPDAEKSGGVTPSLEARMRRLISYAADNADAVLLTCSMYGFVAAAEFPVAVLAPDAAAFEEALAYQRILVVASLESALRDTMARLDHPDAVGVVTVPARILEACLPYVSSVDAVLLAQYSLTPCAPALDVPVISGPRSAAAKLRSVVTA</sequence>
<dbReference type="OrthoDB" id="3531441at2"/>
<reference evidence="1 2" key="1">
    <citation type="submission" date="2017-04" db="EMBL/GenBank/DDBJ databases">
        <authorList>
            <person name="Afonso C.L."/>
            <person name="Miller P.J."/>
            <person name="Scott M.A."/>
            <person name="Spackman E."/>
            <person name="Goraichik I."/>
            <person name="Dimitrov K.M."/>
            <person name="Suarez D.L."/>
            <person name="Swayne D.E."/>
        </authorList>
    </citation>
    <scope>NUCLEOTIDE SEQUENCE [LARGE SCALE GENOMIC DNA]</scope>
    <source>
        <strain evidence="1 2">DSM 43828</strain>
    </source>
</reference>
<evidence type="ECO:0000313" key="2">
    <source>
        <dbReference type="Proteomes" id="UP000192674"/>
    </source>
</evidence>
<dbReference type="EMBL" id="FWXV01000003">
    <property type="protein sequence ID" value="SMD07378.1"/>
    <property type="molecule type" value="Genomic_DNA"/>
</dbReference>
<gene>
    <name evidence="1" type="ORF">SAMN05661093_04201</name>
</gene>
<keyword evidence="2" id="KW-1185">Reference proteome</keyword>
<dbReference type="RefSeq" id="WP_084428538.1">
    <property type="nucleotide sequence ID" value="NZ_FWXV01000003.1"/>
</dbReference>
<accession>A0A1W2EE58</accession>
<dbReference type="Proteomes" id="UP000192674">
    <property type="component" value="Unassembled WGS sequence"/>
</dbReference>
<organism evidence="1 2">
    <name type="scientific">Kibdelosporangium aridum</name>
    <dbReference type="NCBI Taxonomy" id="2030"/>
    <lineage>
        <taxon>Bacteria</taxon>
        <taxon>Bacillati</taxon>
        <taxon>Actinomycetota</taxon>
        <taxon>Actinomycetes</taxon>
        <taxon>Pseudonocardiales</taxon>
        <taxon>Pseudonocardiaceae</taxon>
        <taxon>Kibdelosporangium</taxon>
    </lineage>
</organism>
<evidence type="ECO:0008006" key="3">
    <source>
        <dbReference type="Google" id="ProtNLM"/>
    </source>
</evidence>
<protein>
    <recommendedName>
        <fullName evidence="3">Asp/Glu racemase</fullName>
    </recommendedName>
</protein>
<name>A0A1W2EE58_KIBAR</name>
<dbReference type="AlphaFoldDB" id="A0A1W2EE58"/>
<proteinExistence type="predicted"/>